<gene>
    <name evidence="5" type="ORF">CAP_7995</name>
</gene>
<dbReference type="AlphaFoldDB" id="A0A017SYA0"/>
<dbReference type="InterPro" id="IPR013751">
    <property type="entry name" value="ACP_syn_III_N"/>
</dbReference>
<evidence type="ECO:0000256" key="2">
    <source>
        <dbReference type="ARBA" id="ARBA00023315"/>
    </source>
</evidence>
<dbReference type="GO" id="GO:0044550">
    <property type="term" value="P:secondary metabolite biosynthetic process"/>
    <property type="evidence" value="ECO:0007669"/>
    <property type="project" value="TreeGrafter"/>
</dbReference>
<keyword evidence="1" id="KW-0808">Transferase</keyword>
<evidence type="ECO:0000313" key="6">
    <source>
        <dbReference type="Proteomes" id="UP000019678"/>
    </source>
</evidence>
<dbReference type="Pfam" id="PF08545">
    <property type="entry name" value="ACP_syn_III"/>
    <property type="match status" value="1"/>
</dbReference>
<evidence type="ECO:0000259" key="3">
    <source>
        <dbReference type="Pfam" id="PF08541"/>
    </source>
</evidence>
<dbReference type="CDD" id="cd00830">
    <property type="entry name" value="KAS_III"/>
    <property type="match status" value="1"/>
</dbReference>
<dbReference type="InterPro" id="IPR013747">
    <property type="entry name" value="ACP_syn_III_C"/>
</dbReference>
<dbReference type="RefSeq" id="WP_044249089.1">
    <property type="nucleotide sequence ID" value="NZ_ASRX01000077.1"/>
</dbReference>
<feature type="domain" description="Beta-ketoacyl-[acyl-carrier-protein] synthase III C-terminal" evidence="3">
    <location>
        <begin position="242"/>
        <end position="331"/>
    </location>
</feature>
<accession>A0A017SYA0</accession>
<feature type="domain" description="Beta-ketoacyl-[acyl-carrier-protein] synthase III N-terminal" evidence="4">
    <location>
        <begin position="111"/>
        <end position="189"/>
    </location>
</feature>
<proteinExistence type="predicted"/>
<comment type="caution">
    <text evidence="5">The sequence shown here is derived from an EMBL/GenBank/DDBJ whole genome shotgun (WGS) entry which is preliminary data.</text>
</comment>
<dbReference type="STRING" id="1192034.CAP_7995"/>
<dbReference type="GO" id="GO:0006633">
    <property type="term" value="P:fatty acid biosynthetic process"/>
    <property type="evidence" value="ECO:0007669"/>
    <property type="project" value="InterPro"/>
</dbReference>
<dbReference type="NCBIfam" id="NF006829">
    <property type="entry name" value="PRK09352.1"/>
    <property type="match status" value="1"/>
</dbReference>
<sequence length="333" mass="35703">MSSARFATIAGTGRYVPERMMTNADVEALLGESVDAWLREKVGIHERHVMADTETTSDLAVNAARQALDRAGVKPEELDLIIVASDTPDYLSPGTASPVQAKLGARRAATFDVNCACASWVTALDVGTKAIVADSDYNNVLVVGAYGMTRYVDWKDKYTCTLFADGAGAVVLRASSEPGVLAARLSAHGEFHDALGIYTGGTARPATPEEVTARGKPRVQFVRKFPATFNSEHWPPLVEGALRKAGLGLDDVNLFLFTQLNLRTIEGMMGILKQPIEKAHWIMHKWGYTGSACIPMALDDAAEQGKLKRGDHVVLCASGGGIAMGAAVVRWTL</sequence>
<dbReference type="Proteomes" id="UP000019678">
    <property type="component" value="Unassembled WGS sequence"/>
</dbReference>
<organism evidence="5 6">
    <name type="scientific">Chondromyces apiculatus DSM 436</name>
    <dbReference type="NCBI Taxonomy" id="1192034"/>
    <lineage>
        <taxon>Bacteria</taxon>
        <taxon>Pseudomonadati</taxon>
        <taxon>Myxococcota</taxon>
        <taxon>Polyangia</taxon>
        <taxon>Polyangiales</taxon>
        <taxon>Polyangiaceae</taxon>
        <taxon>Chondromyces</taxon>
    </lineage>
</organism>
<dbReference type="SUPFAM" id="SSF53901">
    <property type="entry name" value="Thiolase-like"/>
    <property type="match status" value="1"/>
</dbReference>
<dbReference type="GO" id="GO:0004315">
    <property type="term" value="F:3-oxoacyl-[acyl-carrier-protein] synthase activity"/>
    <property type="evidence" value="ECO:0007669"/>
    <property type="project" value="InterPro"/>
</dbReference>
<dbReference type="EMBL" id="ASRX01000077">
    <property type="protein sequence ID" value="EYF01555.1"/>
    <property type="molecule type" value="Genomic_DNA"/>
</dbReference>
<dbReference type="Gene3D" id="3.40.47.10">
    <property type="match status" value="1"/>
</dbReference>
<keyword evidence="6" id="KW-1185">Reference proteome</keyword>
<evidence type="ECO:0000259" key="4">
    <source>
        <dbReference type="Pfam" id="PF08545"/>
    </source>
</evidence>
<dbReference type="eggNOG" id="COG0332">
    <property type="taxonomic scope" value="Bacteria"/>
</dbReference>
<dbReference type="InterPro" id="IPR016039">
    <property type="entry name" value="Thiolase-like"/>
</dbReference>
<dbReference type="OrthoDB" id="9815506at2"/>
<dbReference type="PANTHER" id="PTHR34069:SF2">
    <property type="entry name" value="BETA-KETOACYL-[ACYL-CARRIER-PROTEIN] SYNTHASE III"/>
    <property type="match status" value="1"/>
</dbReference>
<evidence type="ECO:0000313" key="5">
    <source>
        <dbReference type="EMBL" id="EYF01555.1"/>
    </source>
</evidence>
<evidence type="ECO:0000256" key="1">
    <source>
        <dbReference type="ARBA" id="ARBA00022679"/>
    </source>
</evidence>
<reference evidence="5 6" key="1">
    <citation type="submission" date="2013-05" db="EMBL/GenBank/DDBJ databases">
        <title>Genome assembly of Chondromyces apiculatus DSM 436.</title>
        <authorList>
            <person name="Sharma G."/>
            <person name="Khatri I."/>
            <person name="Kaur C."/>
            <person name="Mayilraj S."/>
            <person name="Subramanian S."/>
        </authorList>
    </citation>
    <scope>NUCLEOTIDE SEQUENCE [LARGE SCALE GENOMIC DNA]</scope>
    <source>
        <strain evidence="5 6">DSM 436</strain>
    </source>
</reference>
<dbReference type="PANTHER" id="PTHR34069">
    <property type="entry name" value="3-OXOACYL-[ACYL-CARRIER-PROTEIN] SYNTHASE 3"/>
    <property type="match status" value="1"/>
</dbReference>
<dbReference type="Pfam" id="PF08541">
    <property type="entry name" value="ACP_syn_III_C"/>
    <property type="match status" value="1"/>
</dbReference>
<keyword evidence="2" id="KW-0012">Acyltransferase</keyword>
<name>A0A017SYA0_9BACT</name>
<protein>
    <submittedName>
        <fullName evidence="5">3-oxoacyl-[acyl-carrier-protein] synthase, KASIII</fullName>
    </submittedName>
</protein>